<reference evidence="1 2" key="1">
    <citation type="submission" date="2014-07" db="EMBL/GenBank/DDBJ databases">
        <title>Draft Genome Sequence of Gephyronic Acid Producer, Cystobacter violaceus Strain Cb vi76.</title>
        <authorList>
            <person name="Stevens D.C."/>
            <person name="Young J."/>
            <person name="Carmichael R."/>
            <person name="Tan J."/>
            <person name="Taylor R.E."/>
        </authorList>
    </citation>
    <scope>NUCLEOTIDE SEQUENCE [LARGE SCALE GENOMIC DNA]</scope>
    <source>
        <strain evidence="1 2">Cb vi76</strain>
    </source>
</reference>
<dbReference type="InterPro" id="IPR052565">
    <property type="entry name" value="Glutaredoxin-like_YDR286C"/>
</dbReference>
<dbReference type="EMBL" id="JPMI01000142">
    <property type="protein sequence ID" value="KFA91409.1"/>
    <property type="molecule type" value="Genomic_DNA"/>
</dbReference>
<dbReference type="SUPFAM" id="SSF52833">
    <property type="entry name" value="Thioredoxin-like"/>
    <property type="match status" value="1"/>
</dbReference>
<evidence type="ECO:0000313" key="1">
    <source>
        <dbReference type="EMBL" id="KFA91409.1"/>
    </source>
</evidence>
<comment type="caution">
    <text evidence="1">The sequence shown here is derived from an EMBL/GenBank/DDBJ whole genome shotgun (WGS) entry which is preliminary data.</text>
</comment>
<organism evidence="1 2">
    <name type="scientific">Archangium violaceum Cb vi76</name>
    <dbReference type="NCBI Taxonomy" id="1406225"/>
    <lineage>
        <taxon>Bacteria</taxon>
        <taxon>Pseudomonadati</taxon>
        <taxon>Myxococcota</taxon>
        <taxon>Myxococcia</taxon>
        <taxon>Myxococcales</taxon>
        <taxon>Cystobacterineae</taxon>
        <taxon>Archangiaceae</taxon>
        <taxon>Archangium</taxon>
    </lineage>
</organism>
<evidence type="ECO:0000313" key="2">
    <source>
        <dbReference type="Proteomes" id="UP000028547"/>
    </source>
</evidence>
<sequence length="92" mass="10534">MIVRLYSKPNCCLCDQAKEVLERVRERIPFDLVEEDIRADPATFAAYRYDIPVVIIDGRDTFKLRLEETEVEACLRRAINGTPVAHSGGHEE</sequence>
<name>A0A084SSH4_9BACT</name>
<gene>
    <name evidence="1" type="ORF">Q664_21565</name>
</gene>
<dbReference type="PROSITE" id="PS51354">
    <property type="entry name" value="GLUTAREDOXIN_2"/>
    <property type="match status" value="1"/>
</dbReference>
<dbReference type="RefSeq" id="WP_043398432.1">
    <property type="nucleotide sequence ID" value="NZ_JPMI01000142.1"/>
</dbReference>
<dbReference type="InterPro" id="IPR036249">
    <property type="entry name" value="Thioredoxin-like_sf"/>
</dbReference>
<dbReference type="Pfam" id="PF05768">
    <property type="entry name" value="Glrx-like"/>
    <property type="match status" value="1"/>
</dbReference>
<dbReference type="Proteomes" id="UP000028547">
    <property type="component" value="Unassembled WGS sequence"/>
</dbReference>
<dbReference type="InterPro" id="IPR008554">
    <property type="entry name" value="Glutaredoxin-like"/>
</dbReference>
<accession>A0A084SSH4</accession>
<dbReference type="PANTHER" id="PTHR33558:SF1">
    <property type="entry name" value="GLUTAREDOXIN-LIKE PROTEIN C5ORF63 HOMOLOG"/>
    <property type="match status" value="1"/>
</dbReference>
<dbReference type="Gene3D" id="3.40.30.10">
    <property type="entry name" value="Glutaredoxin"/>
    <property type="match status" value="1"/>
</dbReference>
<dbReference type="AlphaFoldDB" id="A0A084SSH4"/>
<dbReference type="PANTHER" id="PTHR33558">
    <property type="entry name" value="GLUTAREDOXIN-LIKE PROTEIN C5ORF63 HOMOLOG"/>
    <property type="match status" value="1"/>
</dbReference>
<protein>
    <submittedName>
        <fullName evidence="1">Glutaredoxin</fullName>
    </submittedName>
</protein>
<proteinExistence type="predicted"/>